<dbReference type="RefSeq" id="XP_001643602.1">
    <property type="nucleotide sequence ID" value="XM_001643552.1"/>
</dbReference>
<name>A7TPP2_VANPO</name>
<dbReference type="InterPro" id="IPR050897">
    <property type="entry name" value="SMAUG/VTS1_RNA-bind"/>
</dbReference>
<evidence type="ECO:0000313" key="10">
    <source>
        <dbReference type="EMBL" id="EDO15744.1"/>
    </source>
</evidence>
<dbReference type="PhylomeDB" id="A7TPP2"/>
<comment type="similarity">
    <text evidence="3">Belongs to the VTS1 family.</text>
</comment>
<dbReference type="InParanoid" id="A7TPP2"/>
<feature type="region of interest" description="Disordered" evidence="8">
    <location>
        <begin position="146"/>
        <end position="165"/>
    </location>
</feature>
<feature type="compositionally biased region" description="Basic residues" evidence="8">
    <location>
        <begin position="83"/>
        <end position="95"/>
    </location>
</feature>
<dbReference type="GO" id="GO:0003729">
    <property type="term" value="F:mRNA binding"/>
    <property type="evidence" value="ECO:0007669"/>
    <property type="project" value="InterPro"/>
</dbReference>
<feature type="compositionally biased region" description="Low complexity" evidence="8">
    <location>
        <begin position="60"/>
        <end position="82"/>
    </location>
</feature>
<dbReference type="InterPro" id="IPR037635">
    <property type="entry name" value="VTS1_SAM"/>
</dbReference>
<dbReference type="FunCoup" id="A7TPP2">
    <property type="interactions" value="63"/>
</dbReference>
<dbReference type="eggNOG" id="KOG3791">
    <property type="taxonomic scope" value="Eukaryota"/>
</dbReference>
<feature type="domain" description="SAM" evidence="9">
    <location>
        <begin position="453"/>
        <end position="517"/>
    </location>
</feature>
<dbReference type="OrthoDB" id="2155283at2759"/>
<evidence type="ECO:0000256" key="4">
    <source>
        <dbReference type="ARBA" id="ARBA00022490"/>
    </source>
</evidence>
<comment type="subcellular location">
    <subcellularLocation>
        <location evidence="1">Cytoplasm</location>
        <location evidence="1">P-body</location>
    </subcellularLocation>
    <subcellularLocation>
        <location evidence="2">Cytoplasm</location>
        <location evidence="2">Cytosol</location>
    </subcellularLocation>
</comment>
<dbReference type="SMART" id="SM00454">
    <property type="entry name" value="SAM"/>
    <property type="match status" value="1"/>
</dbReference>
<keyword evidence="11" id="KW-1185">Reference proteome</keyword>
<feature type="region of interest" description="Disordered" evidence="8">
    <location>
        <begin position="318"/>
        <end position="453"/>
    </location>
</feature>
<evidence type="ECO:0000256" key="6">
    <source>
        <dbReference type="ARBA" id="ARBA00024046"/>
    </source>
</evidence>
<evidence type="ECO:0000256" key="2">
    <source>
        <dbReference type="ARBA" id="ARBA00004514"/>
    </source>
</evidence>
<dbReference type="GO" id="GO:0005829">
    <property type="term" value="C:cytosol"/>
    <property type="evidence" value="ECO:0007669"/>
    <property type="project" value="UniProtKB-SubCell"/>
</dbReference>
<dbReference type="Pfam" id="PF07647">
    <property type="entry name" value="SAM_2"/>
    <property type="match status" value="1"/>
</dbReference>
<sequence length="537" mass="59385">MKSGFEDFPTRTQSPFSIGRTAHPGAVFLSSESNLIQPNNQIGSASIMQSSPLPSYGTPLSLNDQNSLLLDNNSTNNNNNNNHQHHHHHHPHHHSNTSNGNSNNNNSHNSISNNNNSNNNNSHNHSSSSAAGSAALLSPTPSSMFLDSFQSPVPQQHPNLSNISHTPMSLSQHQVQHLDPSVMINFNQDITQICSWMSTLSSSLQNTVIDNLLPHFNEDVLQMTRLKLDSLLNSGFTSSPQLTRVSSPIPVSRDTNYPLTSLDFVFAENETNSNLRNHQYSSSMHDSNSSIYRTWGNNQPMMNYLTEFQQRPKSVDPHVIKTLNGGNNNNSHSGIINSNNNNNNNGGNSQFPVSKKQYYQSSHLQSKGMSRGRSVNDYESKISNGQFNQNNTNMHNRQRHNNNNSNINININNNSINGSSDSSISNSTTPTNQTSNGNNPTSSSSSMNPKSLTDPKLLSNIPAWLKSLRLHKYSEALKGKNWVELIYLDDGKLEVLGVTALGARRKLLKAFAIVIDYKERGLIDEASIVIEDTVENK</sequence>
<feature type="region of interest" description="Disordered" evidence="8">
    <location>
        <begin position="1"/>
        <end position="20"/>
    </location>
</feature>
<proteinExistence type="inferred from homology"/>
<dbReference type="PANTHER" id="PTHR12515">
    <property type="entry name" value="STERILE ALPHA MOTIF DOMAIN CONTAINING PROTEIN 4-RELATED"/>
    <property type="match status" value="1"/>
</dbReference>
<dbReference type="EMBL" id="DS480446">
    <property type="protein sequence ID" value="EDO15744.1"/>
    <property type="molecule type" value="Genomic_DNA"/>
</dbReference>
<evidence type="ECO:0000256" key="7">
    <source>
        <dbReference type="ARBA" id="ARBA00024136"/>
    </source>
</evidence>
<dbReference type="STRING" id="436907.A7TPP2"/>
<dbReference type="CDD" id="cd09556">
    <property type="entry name" value="SAM_VTS1_fungal"/>
    <property type="match status" value="1"/>
</dbReference>
<comment type="subunit">
    <text evidence="6">Monomer. Binds to RNA.</text>
</comment>
<feature type="compositionally biased region" description="Low complexity" evidence="8">
    <location>
        <begin position="324"/>
        <end position="349"/>
    </location>
</feature>
<protein>
    <recommendedName>
        <fullName evidence="7">RNA-binding protein VTS1</fullName>
    </recommendedName>
</protein>
<dbReference type="KEGG" id="vpo:Kpol_1049p1"/>
<dbReference type="PANTHER" id="PTHR12515:SF5">
    <property type="entry name" value="PROTEIN SMAUG"/>
    <property type="match status" value="1"/>
</dbReference>
<feature type="compositionally biased region" description="Low complexity" evidence="8">
    <location>
        <begin position="382"/>
        <end position="448"/>
    </location>
</feature>
<dbReference type="GO" id="GO:0000289">
    <property type="term" value="P:nuclear-transcribed mRNA poly(A) tail shortening"/>
    <property type="evidence" value="ECO:0007669"/>
    <property type="project" value="TreeGrafter"/>
</dbReference>
<dbReference type="HOGENOM" id="CLU_595905_0_0_1"/>
<dbReference type="InterPro" id="IPR013761">
    <property type="entry name" value="SAM/pointed_sf"/>
</dbReference>
<dbReference type="Proteomes" id="UP000000267">
    <property type="component" value="Unassembled WGS sequence"/>
</dbReference>
<organism evidence="11">
    <name type="scientific">Vanderwaltozyma polyspora (strain ATCC 22028 / DSM 70294 / BCRC 21397 / CBS 2163 / NBRC 10782 / NRRL Y-8283 / UCD 57-17)</name>
    <name type="common">Kluyveromyces polysporus</name>
    <dbReference type="NCBI Taxonomy" id="436907"/>
    <lineage>
        <taxon>Eukaryota</taxon>
        <taxon>Fungi</taxon>
        <taxon>Dikarya</taxon>
        <taxon>Ascomycota</taxon>
        <taxon>Saccharomycotina</taxon>
        <taxon>Saccharomycetes</taxon>
        <taxon>Saccharomycetales</taxon>
        <taxon>Saccharomycetaceae</taxon>
        <taxon>Vanderwaltozyma</taxon>
    </lineage>
</organism>
<feature type="region of interest" description="Disordered" evidence="8">
    <location>
        <begin position="56"/>
        <end position="136"/>
    </location>
</feature>
<dbReference type="OMA" id="QQNTVMD"/>
<feature type="compositionally biased region" description="Low complexity" evidence="8">
    <location>
        <begin position="96"/>
        <end position="129"/>
    </location>
</feature>
<evidence type="ECO:0000256" key="5">
    <source>
        <dbReference type="ARBA" id="ARBA00022884"/>
    </source>
</evidence>
<dbReference type="SUPFAM" id="SSF47769">
    <property type="entry name" value="SAM/Pointed domain"/>
    <property type="match status" value="1"/>
</dbReference>
<evidence type="ECO:0000259" key="9">
    <source>
        <dbReference type="SMART" id="SM00454"/>
    </source>
</evidence>
<gene>
    <name evidence="10" type="ORF">Kpol_1049p1</name>
</gene>
<dbReference type="AlphaFoldDB" id="A7TPP2"/>
<accession>A7TPP2</accession>
<dbReference type="Gene3D" id="1.10.150.50">
    <property type="entry name" value="Transcription Factor, Ets-1"/>
    <property type="match status" value="1"/>
</dbReference>
<dbReference type="GO" id="GO:0000932">
    <property type="term" value="C:P-body"/>
    <property type="evidence" value="ECO:0007669"/>
    <property type="project" value="UniProtKB-SubCell"/>
</dbReference>
<evidence type="ECO:0000256" key="1">
    <source>
        <dbReference type="ARBA" id="ARBA00004201"/>
    </source>
</evidence>
<dbReference type="GeneID" id="5543857"/>
<keyword evidence="4" id="KW-0963">Cytoplasm</keyword>
<keyword evidence="5" id="KW-0694">RNA-binding</keyword>
<reference evidence="10 11" key="1">
    <citation type="journal article" date="2007" name="Proc. Natl. Acad. Sci. U.S.A.">
        <title>Independent sorting-out of thousands of duplicated gene pairs in two yeast species descended from a whole-genome duplication.</title>
        <authorList>
            <person name="Scannell D.R."/>
            <person name="Frank A.C."/>
            <person name="Conant G.C."/>
            <person name="Byrne K.P."/>
            <person name="Woolfit M."/>
            <person name="Wolfe K.H."/>
        </authorList>
    </citation>
    <scope>NUCLEOTIDE SEQUENCE [LARGE SCALE GENOMIC DNA]</scope>
    <source>
        <strain evidence="11">ATCC 22028 / DSM 70294 / BCRC 21397 / CBS 2163 / NBRC 10782 / NRRL Y-8283 / UCD 57-17</strain>
    </source>
</reference>
<evidence type="ECO:0000256" key="8">
    <source>
        <dbReference type="SAM" id="MobiDB-lite"/>
    </source>
</evidence>
<dbReference type="InterPro" id="IPR001660">
    <property type="entry name" value="SAM"/>
</dbReference>
<evidence type="ECO:0000313" key="11">
    <source>
        <dbReference type="Proteomes" id="UP000000267"/>
    </source>
</evidence>
<evidence type="ECO:0000256" key="3">
    <source>
        <dbReference type="ARBA" id="ARBA00007325"/>
    </source>
</evidence>
<feature type="compositionally biased region" description="Polar residues" evidence="8">
    <location>
        <begin position="357"/>
        <end position="368"/>
    </location>
</feature>